<evidence type="ECO:0000313" key="3">
    <source>
        <dbReference type="EMBL" id="PHJ25513.1"/>
    </source>
</evidence>
<feature type="compositionally biased region" description="Low complexity" evidence="1">
    <location>
        <begin position="1923"/>
        <end position="1937"/>
    </location>
</feature>
<feature type="compositionally biased region" description="Low complexity" evidence="1">
    <location>
        <begin position="383"/>
        <end position="406"/>
    </location>
</feature>
<accession>A0A2C6LFY4</accession>
<feature type="compositionally biased region" description="Low complexity" evidence="1">
    <location>
        <begin position="1399"/>
        <end position="1438"/>
    </location>
</feature>
<feature type="compositionally biased region" description="Polar residues" evidence="1">
    <location>
        <begin position="83"/>
        <end position="98"/>
    </location>
</feature>
<feature type="compositionally biased region" description="Low complexity" evidence="1">
    <location>
        <begin position="126"/>
        <end position="145"/>
    </location>
</feature>
<feature type="compositionally biased region" description="Basic residues" evidence="1">
    <location>
        <begin position="325"/>
        <end position="336"/>
    </location>
</feature>
<proteinExistence type="predicted"/>
<dbReference type="CDD" id="cd22744">
    <property type="entry name" value="OTU"/>
    <property type="match status" value="1"/>
</dbReference>
<dbReference type="GeneID" id="94424079"/>
<comment type="caution">
    <text evidence="3">The sequence shown here is derived from an EMBL/GenBank/DDBJ whole genome shotgun (WGS) entry which is preliminary data.</text>
</comment>
<dbReference type="Proteomes" id="UP000221165">
    <property type="component" value="Unassembled WGS sequence"/>
</dbReference>
<feature type="compositionally biased region" description="Low complexity" evidence="1">
    <location>
        <begin position="1699"/>
        <end position="1714"/>
    </location>
</feature>
<feature type="domain" description="OTU" evidence="2">
    <location>
        <begin position="703"/>
        <end position="840"/>
    </location>
</feature>
<dbReference type="InterPro" id="IPR038765">
    <property type="entry name" value="Papain-like_cys_pep_sf"/>
</dbReference>
<feature type="compositionally biased region" description="Low complexity" evidence="1">
    <location>
        <begin position="1758"/>
        <end position="1810"/>
    </location>
</feature>
<dbReference type="Pfam" id="PF02338">
    <property type="entry name" value="OTU"/>
    <property type="match status" value="1"/>
</dbReference>
<feature type="compositionally biased region" description="Low complexity" evidence="1">
    <location>
        <begin position="345"/>
        <end position="356"/>
    </location>
</feature>
<feature type="compositionally biased region" description="Low complexity" evidence="1">
    <location>
        <begin position="1445"/>
        <end position="1458"/>
    </location>
</feature>
<dbReference type="InterPro" id="IPR003323">
    <property type="entry name" value="OTU_dom"/>
</dbReference>
<feature type="region of interest" description="Disordered" evidence="1">
    <location>
        <begin position="1595"/>
        <end position="1980"/>
    </location>
</feature>
<feature type="compositionally biased region" description="Basic and acidic residues" evidence="1">
    <location>
        <begin position="1616"/>
        <end position="1625"/>
    </location>
</feature>
<feature type="compositionally biased region" description="Polar residues" evidence="1">
    <location>
        <begin position="644"/>
        <end position="654"/>
    </location>
</feature>
<feature type="compositionally biased region" description="Low complexity" evidence="1">
    <location>
        <begin position="1369"/>
        <end position="1389"/>
    </location>
</feature>
<sequence>MENVSTFRPVSSSPPSLGNEGVACHHAYHVDPSSATSFSSSMFHPPASPSSCNRMKVKKGSSLSSASSPPTVEGCHHTEKSPDVTSTVWVAPSSSSPTGMECTYTRDDVPASSSSLQQTEEDTDCSSHLSSSICSSPTLPSTTTTRAAFPASDEKKSSSEESVSLPNKGRDPCVRLCGDPSSFMGREGSPSQVASSEESLLLSDKREDQPYADDKEERHQNGSRPNSSNERLLDEKNREGEQRCSDRSHRNMPSSSPEAAEELRRQGMNEEEQEEKEHEGADLMNVTLPSEEEESPRQQTNDSPGVKKPDDEGSIPTQTSSLSRRGVRTSPRHRNVGSHPLITHSTASNPSPFSSSLVGRNQTSNIERKRSSPTSSITSAPMRSVRSSASSLSSSQVRFVSSPSSLIKRKSSSGERQASLPSLKKNLATGSFEEDQEVARDKREEEKEAHHLDGPQKSASLPKTTMRNPQVSTSSPGRSLREEKFSVKRREDIQDTFVRKNSPNRKREGVNPRKVTSPSVTKPGADVKDHHSNCSSSSSASTGGIEQLPEKIGIGREEETDQQKEEMKKKKAHPPLLVSSQIDEKSQKGSVGEVQEVSSVLGRDEEEGKKKKKEEEQKRIVVVGAMSQENEGRSCVDPHGKYRGTSTVNPNISTPTIASDVGGMGVMHVPPYYSSSSITNASKRREDLDSRGLRDKPVWWRELIKRHVEGDGNCMFRAFSDQLYGTQDYHLYIRWMAVEVMRIRRRDFEPFIDEADGPNFDAYLSKINTPGEWADDRELRALSMLYDVSIEIYDDEFHVRKTFYEEEEQQRRTPDEKMKRLCVSLIWSEAPGHYSSVYRQSKPFPLSQNKPLGTLECEGLRHLLELEEHQQAAELAQQHQPPPVDSAEEKRLAAEWGLDPKEFRTLVAQQAQLFAEAARAERQKNSPLKKAEDICKRVLQAFEDVKKATAISTTTTTTTHQTATGVSSSSTASTGVGRGTVGGVSGGGGHHALMVMNHHSQGLPVGGGFLPVGTPYRCNGGLYGSSPLAPPSSRLAYSYAPSSTSTTSHQPPAVMTMHRSAGGSSVYTPHSSLSSSWNAGRGNSPHQVTYMLPTGGPALTIDGSSYHHSSPFISSQQASELGGWRAIPSSSSPISSPPPPPSIIHKPGSNGVGGGACASPSSLHHSSRGGDVIEGREASSPNLHGGGGSTGRGVLPPSHDSKPGGLEAYLREQERLKHEYEMQQKSKLLFSHSSDGRTPRVHLDKGARDGWRDVEGRGNGQQLRKEEEVKEAKEQKRTPSSHESPSSSGVTSLNDRSSDGSLNKSFSTKEKGGDMPALGEEEDKRKGMLSVIMEHSGGIGESRQSSSSSISSRYPSQYLHVHSPSSRQVSVASTTASGASISPSPIATSKQQQQKLFLKGSFPSSVQSSSSSSSWSSHSMRSTNSKARPLPLSPSTTLFPPPPASSSSHLSSSTLLPLEDPFGSHSSGEDGRSASFSSSSQPVTPGEEEDEENRRRGMNLLSGGQKGVDEMDRKTVGSDRDKKATMSSGAGGEGGREEEKGKEVLPLGQAMKEDKKHEMNECGEGIALDRLKEGEEAAQTKDGGEDGIACIKQLLEENHDNEGVSFSPSPLPSDQTFRKNERESDLDSSTVTRNLGGKEGLAGMKSEKKKTTVSPHSSSSSSTSMGGDRKEEPHVLFSTQIGETNQGSHSPHSRDMAISPSLSSPSSVNRPSRSFYTSTTSKGNYIPIPPGTSTPLFPRHSHPAAPKSAVKPFPPPTSLSSSSSSSTDSITTASPPTMETPGSHQVASSSSHSSDASSSLGKASSSTASSDHSHTIRTSGSQDTHQDSRRARETSTTSGKGHTGFSPFVQETTYSFSHKPPTSYPPQYPPHCLITPASSTACNATTTANPHSHASYPNPPSTSRSSRQSSVSLREEAGTYLLSSRSSSHVSSRQGSSMVAPSTGNSIIAGGLHPDQLVRKSSTSSSGSSHHSSLNDGEKGKVMMLPGGVPGKVLPPVHTPPGGSDQHLSSSRMITPSHYIKTSEGGYAFIDPCCSSNSSTYKLMTPATSGASSMAGGSLKTTTGSSSSYLAATGGAYHHHPPPLPPSFVFNPHSFLAEPPRPAVLKRDPDTSAIKGEAGGGMGLLSPSAGRRSTPLGGVGGMTNSLATRATAAASPVTGTSAATATPVGGGGWLTGWLSGGGGSNGA</sequence>
<dbReference type="PANTHER" id="PTHR12419">
    <property type="entry name" value="OTU DOMAIN CONTAINING PROTEIN"/>
    <property type="match status" value="1"/>
</dbReference>
<feature type="compositionally biased region" description="Polar residues" evidence="1">
    <location>
        <begin position="1"/>
        <end position="16"/>
    </location>
</feature>
<dbReference type="GO" id="GO:0004843">
    <property type="term" value="F:cysteine-type deubiquitinase activity"/>
    <property type="evidence" value="ECO:0007669"/>
    <property type="project" value="TreeGrafter"/>
</dbReference>
<dbReference type="OrthoDB" id="331413at2759"/>
<keyword evidence="3" id="KW-0645">Protease</keyword>
<feature type="compositionally biased region" description="Polar residues" evidence="1">
    <location>
        <begin position="1604"/>
        <end position="1615"/>
    </location>
</feature>
<feature type="compositionally biased region" description="Basic and acidic residues" evidence="1">
    <location>
        <begin position="437"/>
        <end position="454"/>
    </location>
</feature>
<feature type="compositionally biased region" description="Low complexity" evidence="1">
    <location>
        <begin position="589"/>
        <end position="600"/>
    </location>
</feature>
<feature type="region of interest" description="Disordered" evidence="1">
    <location>
        <begin position="34"/>
        <end position="615"/>
    </location>
</feature>
<gene>
    <name evidence="3" type="ORF">CSUI_000635</name>
</gene>
<feature type="compositionally biased region" description="Low complexity" evidence="1">
    <location>
        <begin position="1875"/>
        <end position="1890"/>
    </location>
</feature>
<feature type="compositionally biased region" description="Polar residues" evidence="1">
    <location>
        <begin position="1677"/>
        <end position="1690"/>
    </location>
</feature>
<feature type="compositionally biased region" description="Polar residues" evidence="1">
    <location>
        <begin position="1293"/>
        <end position="1306"/>
    </location>
</feature>
<feature type="compositionally biased region" description="Low complexity" evidence="1">
    <location>
        <begin position="1652"/>
        <end position="1664"/>
    </location>
</feature>
<feature type="compositionally biased region" description="Basic and acidic residues" evidence="1">
    <location>
        <begin position="1263"/>
        <end position="1277"/>
    </location>
</feature>
<feature type="compositionally biased region" description="Polar residues" evidence="1">
    <location>
        <begin position="457"/>
        <end position="477"/>
    </location>
</feature>
<feature type="region of interest" description="Disordered" evidence="1">
    <location>
        <begin position="956"/>
        <end position="977"/>
    </location>
</feature>
<feature type="compositionally biased region" description="Basic and acidic residues" evidence="1">
    <location>
        <begin position="1824"/>
        <end position="1833"/>
    </location>
</feature>
<dbReference type="GO" id="GO:0016579">
    <property type="term" value="P:protein deubiquitination"/>
    <property type="evidence" value="ECO:0007669"/>
    <property type="project" value="TreeGrafter"/>
</dbReference>
<dbReference type="SUPFAM" id="SSF54001">
    <property type="entry name" value="Cysteine proteinases"/>
    <property type="match status" value="1"/>
</dbReference>
<feature type="compositionally biased region" description="Low complexity" evidence="1">
    <location>
        <begin position="1961"/>
        <end position="1972"/>
    </location>
</feature>
<keyword evidence="4" id="KW-1185">Reference proteome</keyword>
<feature type="compositionally biased region" description="Low complexity" evidence="1">
    <location>
        <begin position="1901"/>
        <end position="1912"/>
    </location>
</feature>
<feature type="compositionally biased region" description="Gly residues" evidence="1">
    <location>
        <begin position="2168"/>
        <end position="2187"/>
    </location>
</feature>
<feature type="region of interest" description="Disordered" evidence="1">
    <location>
        <begin position="2100"/>
        <end position="2187"/>
    </location>
</feature>
<dbReference type="GO" id="GO:0006508">
    <property type="term" value="P:proteolysis"/>
    <property type="evidence" value="ECO:0007669"/>
    <property type="project" value="UniProtKB-KW"/>
</dbReference>
<feature type="compositionally biased region" description="Basic and acidic residues" evidence="1">
    <location>
        <begin position="1234"/>
        <end position="1256"/>
    </location>
</feature>
<feature type="compositionally biased region" description="Basic and acidic residues" evidence="1">
    <location>
        <begin position="630"/>
        <end position="640"/>
    </location>
</feature>
<protein>
    <submittedName>
        <fullName evidence="3">Otu-like cysteine protease domain-containing</fullName>
    </submittedName>
</protein>
<dbReference type="Gene3D" id="3.90.70.80">
    <property type="match status" value="1"/>
</dbReference>
<name>A0A2C6LFY4_9APIC</name>
<feature type="compositionally biased region" description="Basic and acidic residues" evidence="1">
    <location>
        <begin position="203"/>
        <end position="220"/>
    </location>
</feature>
<feature type="compositionally biased region" description="Basic and acidic residues" evidence="1">
    <location>
        <begin position="1534"/>
        <end position="1543"/>
    </location>
</feature>
<evidence type="ECO:0000256" key="1">
    <source>
        <dbReference type="SAM" id="MobiDB-lite"/>
    </source>
</evidence>
<feature type="compositionally biased region" description="Low complexity" evidence="1">
    <location>
        <begin position="1341"/>
        <end position="1358"/>
    </location>
</feature>
<feature type="region of interest" description="Disordered" evidence="1">
    <location>
        <begin position="629"/>
        <end position="654"/>
    </location>
</feature>
<feature type="compositionally biased region" description="Basic and acidic residues" evidence="1">
    <location>
        <begin position="553"/>
        <end position="568"/>
    </location>
</feature>
<dbReference type="RefSeq" id="XP_067927159.1">
    <property type="nucleotide sequence ID" value="XM_068060868.1"/>
</dbReference>
<feature type="region of interest" description="Disordered" evidence="1">
    <location>
        <begin position="1"/>
        <end position="22"/>
    </location>
</feature>
<evidence type="ECO:0000313" key="4">
    <source>
        <dbReference type="Proteomes" id="UP000221165"/>
    </source>
</evidence>
<feature type="region of interest" description="Disordered" evidence="1">
    <location>
        <begin position="1108"/>
        <end position="1205"/>
    </location>
</feature>
<feature type="compositionally biased region" description="Polar residues" evidence="1">
    <location>
        <begin position="372"/>
        <end position="381"/>
    </location>
</feature>
<feature type="compositionally biased region" description="Basic and acidic residues" evidence="1">
    <location>
        <begin position="602"/>
        <end position="615"/>
    </location>
</feature>
<feature type="region of interest" description="Disordered" evidence="1">
    <location>
        <begin position="1229"/>
        <end position="1559"/>
    </location>
</feature>
<feature type="compositionally biased region" description="Polar residues" evidence="1">
    <location>
        <begin position="1474"/>
        <end position="1483"/>
    </location>
</feature>
<feature type="compositionally biased region" description="Basic and acidic residues" evidence="1">
    <location>
        <begin position="231"/>
        <end position="249"/>
    </location>
</feature>
<reference evidence="3 4" key="1">
    <citation type="journal article" date="2017" name="Int. J. Parasitol.">
        <title>The genome of the protozoan parasite Cystoisospora suis and a reverse vaccinology approach to identify vaccine candidates.</title>
        <authorList>
            <person name="Palmieri N."/>
            <person name="Shrestha A."/>
            <person name="Ruttkowski B."/>
            <person name="Beck T."/>
            <person name="Vogl C."/>
            <person name="Tomley F."/>
            <person name="Blake D.P."/>
            <person name="Joachim A."/>
        </authorList>
    </citation>
    <scope>NUCLEOTIDE SEQUENCE [LARGE SCALE GENOMIC DNA]</scope>
    <source>
        <strain evidence="3 4">Wien I</strain>
    </source>
</reference>
<feature type="compositionally biased region" description="Low complexity" evidence="1">
    <location>
        <begin position="956"/>
        <end position="975"/>
    </location>
</feature>
<keyword evidence="3" id="KW-0378">Hydrolase</keyword>
<feature type="compositionally biased region" description="Basic and acidic residues" evidence="1">
    <location>
        <begin position="479"/>
        <end position="493"/>
    </location>
</feature>
<evidence type="ECO:0000259" key="2">
    <source>
        <dbReference type="PROSITE" id="PS50802"/>
    </source>
</evidence>
<dbReference type="VEuPathDB" id="ToxoDB:CSUI_000635"/>
<organism evidence="3 4">
    <name type="scientific">Cystoisospora suis</name>
    <dbReference type="NCBI Taxonomy" id="483139"/>
    <lineage>
        <taxon>Eukaryota</taxon>
        <taxon>Sar</taxon>
        <taxon>Alveolata</taxon>
        <taxon>Apicomplexa</taxon>
        <taxon>Conoidasida</taxon>
        <taxon>Coccidia</taxon>
        <taxon>Eucoccidiorida</taxon>
        <taxon>Eimeriorina</taxon>
        <taxon>Sarcocystidae</taxon>
        <taxon>Cystoisospora</taxon>
    </lineage>
</organism>
<feature type="compositionally biased region" description="Basic and acidic residues" evidence="1">
    <location>
        <begin position="1507"/>
        <end position="1524"/>
    </location>
</feature>
<feature type="compositionally biased region" description="Polar residues" evidence="1">
    <location>
        <begin position="189"/>
        <end position="198"/>
    </location>
</feature>
<dbReference type="InterPro" id="IPR050704">
    <property type="entry name" value="Peptidase_C85-like"/>
</dbReference>
<dbReference type="EMBL" id="MIGC01000249">
    <property type="protein sequence ID" value="PHJ25513.1"/>
    <property type="molecule type" value="Genomic_DNA"/>
</dbReference>
<feature type="compositionally biased region" description="Low complexity" evidence="1">
    <location>
        <begin position="1281"/>
        <end position="1292"/>
    </location>
</feature>
<dbReference type="PROSITE" id="PS50802">
    <property type="entry name" value="OTU"/>
    <property type="match status" value="1"/>
</dbReference>